<dbReference type="PANTHER" id="PTHR35831:SF1">
    <property type="match status" value="1"/>
</dbReference>
<proteinExistence type="predicted"/>
<organism evidence="2 3">
    <name type="scientific">Quillaja saponaria</name>
    <name type="common">Soap bark tree</name>
    <dbReference type="NCBI Taxonomy" id="32244"/>
    <lineage>
        <taxon>Eukaryota</taxon>
        <taxon>Viridiplantae</taxon>
        <taxon>Streptophyta</taxon>
        <taxon>Embryophyta</taxon>
        <taxon>Tracheophyta</taxon>
        <taxon>Spermatophyta</taxon>
        <taxon>Magnoliopsida</taxon>
        <taxon>eudicotyledons</taxon>
        <taxon>Gunneridae</taxon>
        <taxon>Pentapetalae</taxon>
        <taxon>rosids</taxon>
        <taxon>fabids</taxon>
        <taxon>Fabales</taxon>
        <taxon>Quillajaceae</taxon>
        <taxon>Quillaja</taxon>
    </lineage>
</organism>
<dbReference type="PANTHER" id="PTHR35831">
    <property type="entry name" value="OS01G0642200 PROTEIN"/>
    <property type="match status" value="1"/>
</dbReference>
<feature type="region of interest" description="Disordered" evidence="1">
    <location>
        <begin position="1"/>
        <end position="52"/>
    </location>
</feature>
<reference evidence="2" key="1">
    <citation type="journal article" date="2023" name="Science">
        <title>Elucidation of the pathway for biosynthesis of saponin adjuvants from the soapbark tree.</title>
        <authorList>
            <person name="Reed J."/>
            <person name="Orme A."/>
            <person name="El-Demerdash A."/>
            <person name="Owen C."/>
            <person name="Martin L.B.B."/>
            <person name="Misra R.C."/>
            <person name="Kikuchi S."/>
            <person name="Rejzek M."/>
            <person name="Martin A.C."/>
            <person name="Harkess A."/>
            <person name="Leebens-Mack J."/>
            <person name="Louveau T."/>
            <person name="Stephenson M.J."/>
            <person name="Osbourn A."/>
        </authorList>
    </citation>
    <scope>NUCLEOTIDE SEQUENCE</scope>
    <source>
        <strain evidence="2">S10</strain>
    </source>
</reference>
<dbReference type="EMBL" id="JARAOO010000014">
    <property type="protein sequence ID" value="KAJ7943232.1"/>
    <property type="molecule type" value="Genomic_DNA"/>
</dbReference>
<dbReference type="AlphaFoldDB" id="A0AAD7KPH0"/>
<keyword evidence="3" id="KW-1185">Reference proteome</keyword>
<evidence type="ECO:0000256" key="1">
    <source>
        <dbReference type="SAM" id="MobiDB-lite"/>
    </source>
</evidence>
<accession>A0AAD7KPH0</accession>
<name>A0AAD7KPH0_QUISA</name>
<dbReference type="KEGG" id="qsa:O6P43_032813"/>
<gene>
    <name evidence="2" type="ORF">O6P43_032813</name>
</gene>
<evidence type="ECO:0000313" key="2">
    <source>
        <dbReference type="EMBL" id="KAJ7943232.1"/>
    </source>
</evidence>
<comment type="caution">
    <text evidence="2">The sequence shown here is derived from an EMBL/GenBank/DDBJ whole genome shotgun (WGS) entry which is preliminary data.</text>
</comment>
<sequence length="66" mass="6856">MASLKAEKPTGTQLFGHAKKEPVKATSDGAVKGPASKSAPKKTAQKPQEPKKKLVMVGLVCVGKGR</sequence>
<evidence type="ECO:0000313" key="3">
    <source>
        <dbReference type="Proteomes" id="UP001163823"/>
    </source>
</evidence>
<dbReference type="Proteomes" id="UP001163823">
    <property type="component" value="Chromosome 14"/>
</dbReference>
<protein>
    <submittedName>
        <fullName evidence="2">SWI/SNF-related matrix-associated actin-dependent regulator of chromatin subfamily A-like protein 1</fullName>
    </submittedName>
</protein>